<name>A0A378TH76_9MYCO</name>
<evidence type="ECO:0008006" key="3">
    <source>
        <dbReference type="Google" id="ProtNLM"/>
    </source>
</evidence>
<organism evidence="1 2">
    <name type="scientific">Mycolicibacterium tokaiense</name>
    <dbReference type="NCBI Taxonomy" id="39695"/>
    <lineage>
        <taxon>Bacteria</taxon>
        <taxon>Bacillati</taxon>
        <taxon>Actinomycetota</taxon>
        <taxon>Actinomycetes</taxon>
        <taxon>Mycobacteriales</taxon>
        <taxon>Mycobacteriaceae</taxon>
        <taxon>Mycolicibacterium</taxon>
    </lineage>
</organism>
<protein>
    <recommendedName>
        <fullName evidence="3">Peptidase C39 domain-containing protein</fullName>
    </recommendedName>
</protein>
<proteinExistence type="predicted"/>
<accession>A0A378TH76</accession>
<dbReference type="EMBL" id="UGQT01000001">
    <property type="protein sequence ID" value="STZ60099.1"/>
    <property type="molecule type" value="Genomic_DNA"/>
</dbReference>
<evidence type="ECO:0000313" key="1">
    <source>
        <dbReference type="EMBL" id="STZ60099.1"/>
    </source>
</evidence>
<evidence type="ECO:0000313" key="2">
    <source>
        <dbReference type="Proteomes" id="UP000254978"/>
    </source>
</evidence>
<sequence length="160" mass="17421">MALDFTKLKLRQRDGVTCGPSTAIVAAAMLDEGYAARLEQAGWFEAEQQSLHRQLNAVWPRALGTTPLGMVTALNRHSGAVRYRWTSRFDAVPAAVAQGWPVPMLLGKVIPRHWVLLIGSEAGRYRIYDPGHGDVLLAGAGELRGGLGFPQVFGYVVPQL</sequence>
<dbReference type="OrthoDB" id="4762866at2"/>
<gene>
    <name evidence="1" type="ORF">NCTC10821_03637</name>
</gene>
<dbReference type="AlphaFoldDB" id="A0A378TH76"/>
<keyword evidence="2" id="KW-1185">Reference proteome</keyword>
<reference evidence="1 2" key="1">
    <citation type="submission" date="2018-06" db="EMBL/GenBank/DDBJ databases">
        <authorList>
            <consortium name="Pathogen Informatics"/>
            <person name="Doyle S."/>
        </authorList>
    </citation>
    <scope>NUCLEOTIDE SEQUENCE [LARGE SCALE GENOMIC DNA]</scope>
    <source>
        <strain evidence="1 2">NCTC10821</strain>
    </source>
</reference>
<dbReference type="RefSeq" id="WP_115279386.1">
    <property type="nucleotide sequence ID" value="NZ_AP022600.1"/>
</dbReference>
<dbReference type="Proteomes" id="UP000254978">
    <property type="component" value="Unassembled WGS sequence"/>
</dbReference>